<reference evidence="3 4" key="1">
    <citation type="submission" date="2018-03" db="EMBL/GenBank/DDBJ databases">
        <title>Whole genome sequencing of Histamine producing bacteria.</title>
        <authorList>
            <person name="Butler K."/>
        </authorList>
    </citation>
    <scope>NUCLEOTIDE SEQUENCE [LARGE SCALE GENOMIC DNA]</scope>
    <source>
        <strain evidence="3 4">JCM 13586</strain>
    </source>
</reference>
<organism evidence="3 4">
    <name type="scientific">Photobacterium lutimaris</name>
    <dbReference type="NCBI Taxonomy" id="388278"/>
    <lineage>
        <taxon>Bacteria</taxon>
        <taxon>Pseudomonadati</taxon>
        <taxon>Pseudomonadota</taxon>
        <taxon>Gammaproteobacteria</taxon>
        <taxon>Vibrionales</taxon>
        <taxon>Vibrionaceae</taxon>
        <taxon>Photobacterium</taxon>
    </lineage>
</organism>
<proteinExistence type="predicted"/>
<dbReference type="SMART" id="SM00028">
    <property type="entry name" value="TPR"/>
    <property type="match status" value="5"/>
</dbReference>
<keyword evidence="4" id="KW-1185">Reference proteome</keyword>
<dbReference type="InterPro" id="IPR011990">
    <property type="entry name" value="TPR-like_helical_dom_sf"/>
</dbReference>
<dbReference type="OrthoDB" id="1668776at2"/>
<accession>A0A2T3J3W3</accession>
<comment type="caution">
    <text evidence="3">The sequence shown here is derived from an EMBL/GenBank/DDBJ whole genome shotgun (WGS) entry which is preliminary data.</text>
</comment>
<feature type="signal peptide" evidence="2">
    <location>
        <begin position="1"/>
        <end position="29"/>
    </location>
</feature>
<sequence length="363" mass="41261">MSAINFLNKKLVFFSIVSSLIVGCSSTDAVSTNNNVEFNHELYDGKSTLGLTGDFPPENAKEAILRGDKAYLANDSDLALYEYIRALSFPTQKHADQAFYKIGYIHQQRQNYKLAKLAYSRAAMINKDNVQYASSIGIVELKLGEQDNAKKQLLRAVKMDQKRQGKKDWDPNRDLFSQRLLIDDNSPLYAYVGLGIIADLDAKHKSAQQIYLTALRQNSRSEKTLTNLGYSYYLDGNLKQAEIINRRTTTLYPNNKRAWSNLGLTYIKSKRYEDAVDALSRVMPREKALNDVGYFAMLEGDYESSIDYLERAINTSPIFYAKAQENLKRAEKLQITAPAVKLSKYRDNKQTQTTVYSITNTTH</sequence>
<dbReference type="EMBL" id="PYMH01000001">
    <property type="protein sequence ID" value="PSU35988.1"/>
    <property type="molecule type" value="Genomic_DNA"/>
</dbReference>
<keyword evidence="2" id="KW-0732">Signal</keyword>
<dbReference type="PANTHER" id="PTHR12558:SF13">
    <property type="entry name" value="CELL DIVISION CYCLE PROTEIN 27 HOMOLOG"/>
    <property type="match status" value="1"/>
</dbReference>
<dbReference type="Pfam" id="PF13181">
    <property type="entry name" value="TPR_8"/>
    <property type="match status" value="3"/>
</dbReference>
<protein>
    <submittedName>
        <fullName evidence="3">Flp pilus assembly protein TadD</fullName>
    </submittedName>
</protein>
<dbReference type="Proteomes" id="UP000241222">
    <property type="component" value="Unassembled WGS sequence"/>
</dbReference>
<name>A0A2T3J3W3_9GAMM</name>
<evidence type="ECO:0000256" key="1">
    <source>
        <dbReference type="PROSITE-ProRule" id="PRU00339"/>
    </source>
</evidence>
<dbReference type="RefSeq" id="WP_107347342.1">
    <property type="nucleotide sequence ID" value="NZ_PYMH01000001.1"/>
</dbReference>
<evidence type="ECO:0000313" key="3">
    <source>
        <dbReference type="EMBL" id="PSU35988.1"/>
    </source>
</evidence>
<keyword evidence="1" id="KW-0802">TPR repeat</keyword>
<dbReference type="InterPro" id="IPR019734">
    <property type="entry name" value="TPR_rpt"/>
</dbReference>
<dbReference type="PROSITE" id="PS50005">
    <property type="entry name" value="TPR"/>
    <property type="match status" value="2"/>
</dbReference>
<feature type="repeat" description="TPR" evidence="1">
    <location>
        <begin position="96"/>
        <end position="129"/>
    </location>
</feature>
<feature type="repeat" description="TPR" evidence="1">
    <location>
        <begin position="256"/>
        <end position="289"/>
    </location>
</feature>
<gene>
    <name evidence="3" type="ORF">C9I99_02955</name>
</gene>
<dbReference type="PANTHER" id="PTHR12558">
    <property type="entry name" value="CELL DIVISION CYCLE 16,23,27"/>
    <property type="match status" value="1"/>
</dbReference>
<dbReference type="Gene3D" id="1.25.40.10">
    <property type="entry name" value="Tetratricopeptide repeat domain"/>
    <property type="match status" value="2"/>
</dbReference>
<dbReference type="SUPFAM" id="SSF48452">
    <property type="entry name" value="TPR-like"/>
    <property type="match status" value="1"/>
</dbReference>
<evidence type="ECO:0000313" key="4">
    <source>
        <dbReference type="Proteomes" id="UP000241222"/>
    </source>
</evidence>
<evidence type="ECO:0000256" key="2">
    <source>
        <dbReference type="SAM" id="SignalP"/>
    </source>
</evidence>
<feature type="chain" id="PRO_5015598906" evidence="2">
    <location>
        <begin position="30"/>
        <end position="363"/>
    </location>
</feature>
<dbReference type="AlphaFoldDB" id="A0A2T3J3W3"/>